<keyword evidence="5" id="KW-1185">Reference proteome</keyword>
<proteinExistence type="predicted"/>
<evidence type="ECO:0000313" key="4">
    <source>
        <dbReference type="EMBL" id="NFV80864.1"/>
    </source>
</evidence>
<dbReference type="Gene3D" id="3.60.10.10">
    <property type="entry name" value="Endonuclease/exonuclease/phosphatase"/>
    <property type="match status" value="1"/>
</dbReference>
<feature type="domain" description="Endonuclease/exonuclease/phosphatase" evidence="3">
    <location>
        <begin position="36"/>
        <end position="256"/>
    </location>
</feature>
<dbReference type="InterPro" id="IPR036691">
    <property type="entry name" value="Endo/exonu/phosph_ase_sf"/>
</dbReference>
<dbReference type="EMBL" id="JAAIYP010000038">
    <property type="protein sequence ID" value="NFV80864.1"/>
    <property type="molecule type" value="Genomic_DNA"/>
</dbReference>
<name>A0A7C9QUF9_9PROT</name>
<evidence type="ECO:0000259" key="3">
    <source>
        <dbReference type="Pfam" id="PF03372"/>
    </source>
</evidence>
<feature type="region of interest" description="Disordered" evidence="1">
    <location>
        <begin position="264"/>
        <end position="294"/>
    </location>
</feature>
<comment type="caution">
    <text evidence="4">The sequence shown here is derived from an EMBL/GenBank/DDBJ whole genome shotgun (WGS) entry which is preliminary data.</text>
</comment>
<evidence type="ECO:0000256" key="2">
    <source>
        <dbReference type="SAM" id="SignalP"/>
    </source>
</evidence>
<evidence type="ECO:0000313" key="5">
    <source>
        <dbReference type="Proteomes" id="UP000480684"/>
    </source>
</evidence>
<dbReference type="InterPro" id="IPR005135">
    <property type="entry name" value="Endo/exonuclease/phosphatase"/>
</dbReference>
<dbReference type="SUPFAM" id="SSF56219">
    <property type="entry name" value="DNase I-like"/>
    <property type="match status" value="1"/>
</dbReference>
<reference evidence="4 5" key="1">
    <citation type="submission" date="2020-02" db="EMBL/GenBank/DDBJ databases">
        <authorList>
            <person name="Dziuba M."/>
            <person name="Kuznetsov B."/>
            <person name="Mardanov A."/>
            <person name="Ravin N."/>
            <person name="Grouzdev D."/>
        </authorList>
    </citation>
    <scope>NUCLEOTIDE SEQUENCE [LARGE SCALE GENOMIC DNA]</scope>
    <source>
        <strain evidence="4 5">SpK</strain>
    </source>
</reference>
<dbReference type="AlphaFoldDB" id="A0A7C9QUF9"/>
<feature type="chain" id="PRO_5028846265" description="Endonuclease/exonuclease/phosphatase domain-containing protein" evidence="2">
    <location>
        <begin position="17"/>
        <end position="294"/>
    </location>
</feature>
<dbReference type="Proteomes" id="UP000480684">
    <property type="component" value="Unassembled WGS sequence"/>
</dbReference>
<dbReference type="GO" id="GO:0003824">
    <property type="term" value="F:catalytic activity"/>
    <property type="evidence" value="ECO:0007669"/>
    <property type="project" value="InterPro"/>
</dbReference>
<feature type="signal peptide" evidence="2">
    <location>
        <begin position="1"/>
        <end position="16"/>
    </location>
</feature>
<sequence>MLILLSAIAAAMPARADFCFLTQNALRLGQGAETYRAGKRDGFRRVFAAYDVVALQEVMDPDEPGRLAPEGFSVVVSTAKGGGGYREHYAMLMRGAAARLLDVAEFPDAGGAFVRPPFAVAIEDKDGDRFWLVGIHVVFGRGGLEPRRREVAAMTRVLDYYAARPLPDGSTIGRVVVAGDWNLAAADPAFAQVAAGVPGLRAAPDLKTSLNSTGRYVSAYDHFLWNGRNLAVDFAPDPRETGGLDTAVWRAVLSDHVGVAGYVMNQPGERRSPDVRCPPLPRDQELSASTTPAR</sequence>
<accession>A0A7C9QUF9</accession>
<organism evidence="4 5">
    <name type="scientific">Magnetospirillum aberrantis SpK</name>
    <dbReference type="NCBI Taxonomy" id="908842"/>
    <lineage>
        <taxon>Bacteria</taxon>
        <taxon>Pseudomonadati</taxon>
        <taxon>Pseudomonadota</taxon>
        <taxon>Alphaproteobacteria</taxon>
        <taxon>Rhodospirillales</taxon>
        <taxon>Rhodospirillaceae</taxon>
        <taxon>Magnetospirillum</taxon>
    </lineage>
</organism>
<evidence type="ECO:0000256" key="1">
    <source>
        <dbReference type="SAM" id="MobiDB-lite"/>
    </source>
</evidence>
<dbReference type="RefSeq" id="WP_163679858.1">
    <property type="nucleotide sequence ID" value="NZ_JAAIYP010000038.1"/>
</dbReference>
<protein>
    <recommendedName>
        <fullName evidence="3">Endonuclease/exonuclease/phosphatase domain-containing protein</fullName>
    </recommendedName>
</protein>
<dbReference type="Pfam" id="PF03372">
    <property type="entry name" value="Exo_endo_phos"/>
    <property type="match status" value="1"/>
</dbReference>
<keyword evidence="2" id="KW-0732">Signal</keyword>
<gene>
    <name evidence="4" type="ORF">G4223_12155</name>
</gene>